<proteinExistence type="inferred from homology"/>
<dbReference type="SUPFAM" id="SSF54518">
    <property type="entry name" value="Tubby C-terminal domain-like"/>
    <property type="match status" value="1"/>
</dbReference>
<evidence type="ECO:0000256" key="1">
    <source>
        <dbReference type="ARBA" id="ARBA00005437"/>
    </source>
</evidence>
<evidence type="ECO:0000313" key="2">
    <source>
        <dbReference type="EMBL" id="KAL3498815.1"/>
    </source>
</evidence>
<dbReference type="Pfam" id="PF04525">
    <property type="entry name" value="LOR"/>
    <property type="match status" value="1"/>
</dbReference>
<organism evidence="2 3">
    <name type="scientific">Cinchona calisaya</name>
    <dbReference type="NCBI Taxonomy" id="153742"/>
    <lineage>
        <taxon>Eukaryota</taxon>
        <taxon>Viridiplantae</taxon>
        <taxon>Streptophyta</taxon>
        <taxon>Embryophyta</taxon>
        <taxon>Tracheophyta</taxon>
        <taxon>Spermatophyta</taxon>
        <taxon>Magnoliopsida</taxon>
        <taxon>eudicotyledons</taxon>
        <taxon>Gunneridae</taxon>
        <taxon>Pentapetalae</taxon>
        <taxon>asterids</taxon>
        <taxon>lamiids</taxon>
        <taxon>Gentianales</taxon>
        <taxon>Rubiaceae</taxon>
        <taxon>Cinchonoideae</taxon>
        <taxon>Cinchoneae</taxon>
        <taxon>Cinchona</taxon>
    </lineage>
</organism>
<evidence type="ECO:0008006" key="4">
    <source>
        <dbReference type="Google" id="ProtNLM"/>
    </source>
</evidence>
<comment type="caution">
    <text evidence="2">The sequence shown here is derived from an EMBL/GenBank/DDBJ whole genome shotgun (WGS) entry which is preliminary data.</text>
</comment>
<keyword evidence="3" id="KW-1185">Reference proteome</keyword>
<reference evidence="2 3" key="1">
    <citation type="submission" date="2024-11" db="EMBL/GenBank/DDBJ databases">
        <title>A near-complete genome assembly of Cinchona calisaya.</title>
        <authorList>
            <person name="Lian D.C."/>
            <person name="Zhao X.W."/>
            <person name="Wei L."/>
        </authorList>
    </citation>
    <scope>NUCLEOTIDE SEQUENCE [LARGE SCALE GENOMIC DNA]</scope>
    <source>
        <tissue evidence="2">Nenye</tissue>
    </source>
</reference>
<protein>
    <recommendedName>
        <fullName evidence="4">Protein LURP-one-related 4-like</fullName>
    </recommendedName>
</protein>
<dbReference type="PANTHER" id="PTHR31087:SF153">
    <property type="entry name" value="PROTEIN LURP-ONE-RELATED 11"/>
    <property type="match status" value="1"/>
</dbReference>
<dbReference type="Proteomes" id="UP001630127">
    <property type="component" value="Unassembled WGS sequence"/>
</dbReference>
<comment type="similarity">
    <text evidence="1">Belongs to the LOR family.</text>
</comment>
<sequence length="204" mass="22867">MAKVYPQEQFSSSSNNNNCIASSIRETYTVWLKSLVFHGNGCTIFNSKGEIVFRVDNYQERSCSEVFLMDLNGDVLFSIQRKNIRVFERWNGYKWSDSKANKERPWIQVRKCRRVLGGNMAGYPVALGCDKATGIGYSIIGSDGKSEFKIVDSAGRLVAEAKHKRSSRGVSYGDDVLTLVVEPETDQLLIVALMTVHGLINNKL</sequence>
<evidence type="ECO:0000313" key="3">
    <source>
        <dbReference type="Proteomes" id="UP001630127"/>
    </source>
</evidence>
<dbReference type="AlphaFoldDB" id="A0ABD2XX44"/>
<dbReference type="Gene3D" id="2.40.160.200">
    <property type="entry name" value="LURP1-related"/>
    <property type="match status" value="1"/>
</dbReference>
<dbReference type="EMBL" id="JBJUIK010000017">
    <property type="protein sequence ID" value="KAL3498815.1"/>
    <property type="molecule type" value="Genomic_DNA"/>
</dbReference>
<dbReference type="InterPro" id="IPR007612">
    <property type="entry name" value="LOR"/>
</dbReference>
<dbReference type="InterPro" id="IPR038595">
    <property type="entry name" value="LOR_sf"/>
</dbReference>
<gene>
    <name evidence="2" type="ORF">ACH5RR_041547</name>
</gene>
<dbReference type="PANTHER" id="PTHR31087">
    <property type="match status" value="1"/>
</dbReference>
<accession>A0ABD2XX44</accession>
<dbReference type="InterPro" id="IPR025659">
    <property type="entry name" value="Tubby-like_C"/>
</dbReference>
<name>A0ABD2XX44_9GENT</name>